<comment type="caution">
    <text evidence="2">The sequence shown here is derived from an EMBL/GenBank/DDBJ whole genome shotgun (WGS) entry which is preliminary data.</text>
</comment>
<feature type="chain" id="PRO_5006901875" evidence="1">
    <location>
        <begin position="39"/>
        <end position="170"/>
    </location>
</feature>
<evidence type="ECO:0000313" key="3">
    <source>
        <dbReference type="Proteomes" id="UP000054988"/>
    </source>
</evidence>
<sequence>MSNDKALFHLTISLMPSHLWLVLITTLLKPTTTPLATASSSHAPSPPTVLCAATAPPAGPNHLLAAATITSEVCEGSLRFEDPTAGPNDATGVPNVNAPNMHLLPPFTLLNRLALDNTFSNPFHSADSPSIILDHAIDIVLHDPMGHWSSCELCAEFPAIANDLAQCQNF</sequence>
<accession>A0A0W0FND2</accession>
<feature type="signal peptide" evidence="1">
    <location>
        <begin position="1"/>
        <end position="38"/>
    </location>
</feature>
<proteinExistence type="predicted"/>
<reference evidence="2 3" key="1">
    <citation type="submission" date="2015-12" db="EMBL/GenBank/DDBJ databases">
        <title>Draft genome sequence of Moniliophthora roreri, the causal agent of frosty pod rot of cacao.</title>
        <authorList>
            <person name="Aime M.C."/>
            <person name="Diaz-Valderrama J.R."/>
            <person name="Kijpornyongpan T."/>
            <person name="Phillips-Mora W."/>
        </authorList>
    </citation>
    <scope>NUCLEOTIDE SEQUENCE [LARGE SCALE GENOMIC DNA]</scope>
    <source>
        <strain evidence="2 3">MCA 2952</strain>
    </source>
</reference>
<protein>
    <submittedName>
        <fullName evidence="2">Uncharacterized protein</fullName>
    </submittedName>
</protein>
<organism evidence="2 3">
    <name type="scientific">Moniliophthora roreri</name>
    <name type="common">Frosty pod rot fungus</name>
    <name type="synonym">Monilia roreri</name>
    <dbReference type="NCBI Taxonomy" id="221103"/>
    <lineage>
        <taxon>Eukaryota</taxon>
        <taxon>Fungi</taxon>
        <taxon>Dikarya</taxon>
        <taxon>Basidiomycota</taxon>
        <taxon>Agaricomycotina</taxon>
        <taxon>Agaricomycetes</taxon>
        <taxon>Agaricomycetidae</taxon>
        <taxon>Agaricales</taxon>
        <taxon>Marasmiineae</taxon>
        <taxon>Marasmiaceae</taxon>
        <taxon>Moniliophthora</taxon>
    </lineage>
</organism>
<gene>
    <name evidence="2" type="ORF">WG66_9574</name>
</gene>
<dbReference type="EMBL" id="LATX01001808">
    <property type="protein sequence ID" value="KTB37850.1"/>
    <property type="molecule type" value="Genomic_DNA"/>
</dbReference>
<evidence type="ECO:0000256" key="1">
    <source>
        <dbReference type="SAM" id="SignalP"/>
    </source>
</evidence>
<dbReference type="Proteomes" id="UP000054988">
    <property type="component" value="Unassembled WGS sequence"/>
</dbReference>
<name>A0A0W0FND2_MONRR</name>
<evidence type="ECO:0000313" key="2">
    <source>
        <dbReference type="EMBL" id="KTB37850.1"/>
    </source>
</evidence>
<keyword evidence="1" id="KW-0732">Signal</keyword>
<dbReference type="AlphaFoldDB" id="A0A0W0FND2"/>